<name>A0A413T5B2_9BACT</name>
<organism evidence="1 2">
    <name type="scientific">Phocaeicola coprophilus</name>
    <dbReference type="NCBI Taxonomy" id="387090"/>
    <lineage>
        <taxon>Bacteria</taxon>
        <taxon>Pseudomonadati</taxon>
        <taxon>Bacteroidota</taxon>
        <taxon>Bacteroidia</taxon>
        <taxon>Bacteroidales</taxon>
        <taxon>Bacteroidaceae</taxon>
        <taxon>Phocaeicola</taxon>
    </lineage>
</organism>
<evidence type="ECO:0000313" key="1">
    <source>
        <dbReference type="EMBL" id="RHA78993.1"/>
    </source>
</evidence>
<dbReference type="AlphaFoldDB" id="A0A413T5B2"/>
<protein>
    <recommendedName>
        <fullName evidence="3">RiboL-PSP-HEPN domain-containing protein</fullName>
    </recommendedName>
</protein>
<sequence>MENWYIKGNILVTTSENVDINSLCVYYTGDFVNPYKIIEGDLIIDNDQFKDRVFVNMFATGDFIFYSNNKIRILGVLNRFTLTNELDGINIILNGINTWTAQKLKLMGYFSNLELFLMEFLRMIVFNSKSNMEQFISSIDNLKINNNIKQRIRNDLSNKTTNFDRAEVIYSYIPQLTIYHRFDDVKNILKVIYDIEMPDYSDIKQDFMNYRHDLTHRSGRDFFNTVKHIDRNVVNDIYKHLIEYEDKLKALVKQLGYII</sequence>
<comment type="caution">
    <text evidence="1">The sequence shown here is derived from an EMBL/GenBank/DDBJ whole genome shotgun (WGS) entry which is preliminary data.</text>
</comment>
<dbReference type="EMBL" id="QSFT01000001">
    <property type="protein sequence ID" value="RHA78993.1"/>
    <property type="molecule type" value="Genomic_DNA"/>
</dbReference>
<evidence type="ECO:0000313" key="2">
    <source>
        <dbReference type="Proteomes" id="UP000283855"/>
    </source>
</evidence>
<proteinExistence type="predicted"/>
<dbReference type="Proteomes" id="UP000283855">
    <property type="component" value="Unassembled WGS sequence"/>
</dbReference>
<gene>
    <name evidence="1" type="ORF">DW921_00590</name>
</gene>
<evidence type="ECO:0008006" key="3">
    <source>
        <dbReference type="Google" id="ProtNLM"/>
    </source>
</evidence>
<reference evidence="1 2" key="1">
    <citation type="submission" date="2018-08" db="EMBL/GenBank/DDBJ databases">
        <title>A genome reference for cultivated species of the human gut microbiota.</title>
        <authorList>
            <person name="Zou Y."/>
            <person name="Xue W."/>
            <person name="Luo G."/>
        </authorList>
    </citation>
    <scope>NUCLEOTIDE SEQUENCE [LARGE SCALE GENOMIC DNA]</scope>
    <source>
        <strain evidence="1 2">AM42-38</strain>
    </source>
</reference>
<accession>A0A413T5B2</accession>